<evidence type="ECO:0000313" key="3">
    <source>
        <dbReference type="Proteomes" id="UP000242560"/>
    </source>
</evidence>
<dbReference type="Proteomes" id="UP000242560">
    <property type="component" value="Unassembled WGS sequence"/>
</dbReference>
<accession>A0A1I3LLN7</accession>
<reference evidence="3" key="1">
    <citation type="submission" date="2016-10" db="EMBL/GenBank/DDBJ databases">
        <authorList>
            <person name="Varghese N."/>
            <person name="Submissions S."/>
        </authorList>
    </citation>
    <scope>NUCLEOTIDE SEQUENCE [LARGE SCALE GENOMIC DNA]</scope>
    <source>
        <strain evidence="3">DSM 22251</strain>
    </source>
</reference>
<feature type="chain" id="PRO_5015343291" evidence="1">
    <location>
        <begin position="18"/>
        <end position="183"/>
    </location>
</feature>
<protein>
    <submittedName>
        <fullName evidence="2">Uncharacterized protein</fullName>
    </submittedName>
</protein>
<keyword evidence="3" id="KW-1185">Reference proteome</keyword>
<feature type="signal peptide" evidence="1">
    <location>
        <begin position="1"/>
        <end position="17"/>
    </location>
</feature>
<organism evidence="2 3">
    <name type="scientific">Kaistella treverensis</name>
    <dbReference type="NCBI Taxonomy" id="631455"/>
    <lineage>
        <taxon>Bacteria</taxon>
        <taxon>Pseudomonadati</taxon>
        <taxon>Bacteroidota</taxon>
        <taxon>Flavobacteriia</taxon>
        <taxon>Flavobacteriales</taxon>
        <taxon>Weeksellaceae</taxon>
        <taxon>Chryseobacterium group</taxon>
        <taxon>Kaistella</taxon>
    </lineage>
</organism>
<sequence length="183" mass="20988">MKTLLFGLLFLTFSLFPAQLKKVDIADFYNWTSNSGTHYQFVLLSEKLVAMRTDVAALVRVRYSMDGGVTYKIAEFDAKFTYDKAKDSDNLVVNIKAAETARILKGDSGYIPDNFTLYYDKDGDYIEGYQADHDELTKKDTQYAKVFLTPSPSADHMRKLIRLFYDSSEPLYRDLMVLAAQYD</sequence>
<proteinExistence type="predicted"/>
<dbReference type="EMBL" id="FORQ01000002">
    <property type="protein sequence ID" value="SFI85632.1"/>
    <property type="molecule type" value="Genomic_DNA"/>
</dbReference>
<evidence type="ECO:0000256" key="1">
    <source>
        <dbReference type="SAM" id="SignalP"/>
    </source>
</evidence>
<gene>
    <name evidence="2" type="ORF">SAMN05421638_1216</name>
</gene>
<name>A0A1I3LLN7_9FLAO</name>
<keyword evidence="1" id="KW-0732">Signal</keyword>
<dbReference type="AlphaFoldDB" id="A0A1I3LLN7"/>
<evidence type="ECO:0000313" key="2">
    <source>
        <dbReference type="EMBL" id="SFI85632.1"/>
    </source>
</evidence>